<dbReference type="NCBIfam" id="TIGR02537">
    <property type="entry name" value="arch_flag_Nterm"/>
    <property type="match status" value="1"/>
</dbReference>
<gene>
    <name evidence="3" type="ORF">EI982_15110</name>
</gene>
<name>A0A6B9F8S0_9EURY</name>
<dbReference type="Pfam" id="PF07790">
    <property type="entry name" value="Pilin_N"/>
    <property type="match status" value="1"/>
</dbReference>
<proteinExistence type="predicted"/>
<keyword evidence="1" id="KW-0472">Membrane</keyword>
<evidence type="ECO:0000313" key="4">
    <source>
        <dbReference type="Proteomes" id="UP000428325"/>
    </source>
</evidence>
<organism evidence="3 4">
    <name type="scientific">Haloplanus rallus</name>
    <dbReference type="NCBI Taxonomy" id="1816183"/>
    <lineage>
        <taxon>Archaea</taxon>
        <taxon>Methanobacteriati</taxon>
        <taxon>Methanobacteriota</taxon>
        <taxon>Stenosarchaea group</taxon>
        <taxon>Halobacteria</taxon>
        <taxon>Halobacteriales</taxon>
        <taxon>Haloferacaceae</taxon>
        <taxon>Haloplanus</taxon>
    </lineage>
</organism>
<dbReference type="KEGG" id="hra:EI982_15110"/>
<feature type="domain" description="Archaeal Type IV pilin N-terminal" evidence="2">
    <location>
        <begin position="9"/>
        <end position="88"/>
    </location>
</feature>
<dbReference type="InterPro" id="IPR013373">
    <property type="entry name" value="Flagellin/pilin_N_arc"/>
</dbReference>
<dbReference type="EMBL" id="CP034345">
    <property type="protein sequence ID" value="QGX96012.1"/>
    <property type="molecule type" value="Genomic_DNA"/>
</dbReference>
<dbReference type="InterPro" id="IPR012859">
    <property type="entry name" value="Pilin_N_archaeal"/>
</dbReference>
<protein>
    <submittedName>
        <fullName evidence="3">Type IV pilin</fullName>
    </submittedName>
</protein>
<dbReference type="RefSeq" id="WP_157690471.1">
    <property type="nucleotide sequence ID" value="NZ_CP034345.1"/>
</dbReference>
<accession>A0A6B9F8S0</accession>
<feature type="transmembrane region" description="Helical" evidence="1">
    <location>
        <begin position="12"/>
        <end position="35"/>
    </location>
</feature>
<dbReference type="OrthoDB" id="118020at2157"/>
<evidence type="ECO:0000259" key="2">
    <source>
        <dbReference type="Pfam" id="PF07790"/>
    </source>
</evidence>
<dbReference type="Proteomes" id="UP000428325">
    <property type="component" value="Chromosome"/>
</dbReference>
<evidence type="ECO:0000256" key="1">
    <source>
        <dbReference type="SAM" id="Phobius"/>
    </source>
</evidence>
<keyword evidence="1" id="KW-1133">Transmembrane helix</keyword>
<reference evidence="3 4" key="1">
    <citation type="submission" date="2018-12" db="EMBL/GenBank/DDBJ databases">
        <title>Complete genome sequence of Haloplanus rallus MBLA0036.</title>
        <authorList>
            <person name="Nam Y.-d."/>
            <person name="Kang J."/>
            <person name="Chung W.-H."/>
            <person name="Park Y.S."/>
        </authorList>
    </citation>
    <scope>NUCLEOTIDE SEQUENCE [LARGE SCALE GENOMIC DNA]</scope>
    <source>
        <strain evidence="3 4">MBLA0036</strain>
    </source>
</reference>
<dbReference type="AlphaFoldDB" id="A0A6B9F8S0"/>
<sequence>MRGRSRSRASSAVIGNVLLIAIVVVLAATASAYLFGATDGSPDPAPTVAQSTGEFVPQDGNDGGVVRITHRGGDTLRVADLEIVVDAQAVCGKVGRLVNLPASGGDPRPTSEFVRGDDVFDNSFNSVTGPIGEDGRTVDGRWSSGETATFRLAGTECRLTSGESITVRVVHTPTNAVVIKQTLTA</sequence>
<evidence type="ECO:0000313" key="3">
    <source>
        <dbReference type="EMBL" id="QGX96012.1"/>
    </source>
</evidence>
<keyword evidence="1" id="KW-0812">Transmembrane</keyword>
<keyword evidence="4" id="KW-1185">Reference proteome</keyword>
<dbReference type="GeneID" id="43370901"/>